<comment type="similarity">
    <text evidence="1">Belongs to the PPR family. P subfamily.</text>
</comment>
<dbReference type="PANTHER" id="PTHR46128:SF277">
    <property type="entry name" value="PENTACOTRIPEPTIDE-REPEAT REGION OF PRORP DOMAIN-CONTAINING PROTEIN"/>
    <property type="match status" value="1"/>
</dbReference>
<dbReference type="AlphaFoldDB" id="A0A8J5RQ86"/>
<feature type="repeat" description="PPR" evidence="2">
    <location>
        <begin position="673"/>
        <end position="707"/>
    </location>
</feature>
<dbReference type="OrthoDB" id="185373at2759"/>
<evidence type="ECO:0000313" key="3">
    <source>
        <dbReference type="EMBL" id="KAG8049418.1"/>
    </source>
</evidence>
<dbReference type="InterPro" id="IPR050872">
    <property type="entry name" value="PPR_P_subfamily"/>
</dbReference>
<organism evidence="3 4">
    <name type="scientific">Zizania palustris</name>
    <name type="common">Northern wild rice</name>
    <dbReference type="NCBI Taxonomy" id="103762"/>
    <lineage>
        <taxon>Eukaryota</taxon>
        <taxon>Viridiplantae</taxon>
        <taxon>Streptophyta</taxon>
        <taxon>Embryophyta</taxon>
        <taxon>Tracheophyta</taxon>
        <taxon>Spermatophyta</taxon>
        <taxon>Magnoliopsida</taxon>
        <taxon>Liliopsida</taxon>
        <taxon>Poales</taxon>
        <taxon>Poaceae</taxon>
        <taxon>BOP clade</taxon>
        <taxon>Oryzoideae</taxon>
        <taxon>Oryzeae</taxon>
        <taxon>Zizaniinae</taxon>
        <taxon>Zizania</taxon>
    </lineage>
</organism>
<reference evidence="3" key="1">
    <citation type="journal article" date="2021" name="bioRxiv">
        <title>Whole Genome Assembly and Annotation of Northern Wild Rice, Zizania palustris L., Supports a Whole Genome Duplication in the Zizania Genus.</title>
        <authorList>
            <person name="Haas M."/>
            <person name="Kono T."/>
            <person name="Macchietto M."/>
            <person name="Millas R."/>
            <person name="McGilp L."/>
            <person name="Shao M."/>
            <person name="Duquette J."/>
            <person name="Hirsch C.N."/>
            <person name="Kimball J."/>
        </authorList>
    </citation>
    <scope>NUCLEOTIDE SEQUENCE</scope>
    <source>
        <tissue evidence="3">Fresh leaf tissue</tissue>
    </source>
</reference>
<keyword evidence="4" id="KW-1185">Reference proteome</keyword>
<sequence>MRCVAAARSLLPLPSSTRFHAAPIASSPSLADEFHAADALHALLSTLPPSFPALLPCLSLLAPSLTPRSVSDALLCAALPAASRLRLFIFSALSPRLRSRPHHSFAVSILLASDADEAMFDVLADARAAGLPAPSAAFAALITAHASACRYAEAVQAFSRMDEFDCRPTAFVHNAILKALIDSGVIVLALAMYNRMVSAGCVPNRATYNVLMDGLCKQGMAEDALMMFDEMLDKGIMPNVKIYTVLLSTMCNAGKIDEAVLMLQSMKEKECLPDEVTYNAFLSGLCKAGRIDVAFDQLVMLQDCGFVLGLKGYSCLIDGLFKANRFDEGFEYYKALLEHNISPDVVLYTIMIHGCAEAGRIEDVFSFLDVMKNKGFTPDAFCYNTVLKVLCDLGDLERARALRSEMLQNNLVLDSTTQTIMICGLCKKGLVDEAMHIFDEMGESGCRPTVMTYNALIDGFYRVGRVEEARMLFYKMEMGNNPSLFLRLTLGANQVRNSESLRKLVHDMCQSGQVLKAYKLLHGIINSGVVPDVVTYNTLINGLCKVRNLDGAVRLFKELQLKGISPDEITYGTIIDGLLRVHRENDAMMLFQNILQSGSSPSLSIYNSMMRSLCRMKKLSQAINLWLDYLPRKYNFSVEVEVLANARKKIEDGSLDDGIRELIKIDQEYGSVNSNPYTIWLIGLCQVRKTDDAIRIFHTLEEFGIDVTPACCALLINYLCWDGNVNAAVNVMRYALSKHIIVSQPVGNRLLRRLCIRYRRQDAQALAWRMHLVGYDMDVYLREPTKGLLYGQ</sequence>
<evidence type="ECO:0000313" key="4">
    <source>
        <dbReference type="Proteomes" id="UP000729402"/>
    </source>
</evidence>
<dbReference type="Proteomes" id="UP000729402">
    <property type="component" value="Unassembled WGS sequence"/>
</dbReference>
<dbReference type="Pfam" id="PF13041">
    <property type="entry name" value="PPR_2"/>
    <property type="match status" value="5"/>
</dbReference>
<feature type="repeat" description="PPR" evidence="2">
    <location>
        <begin position="204"/>
        <end position="238"/>
    </location>
</feature>
<protein>
    <recommendedName>
        <fullName evidence="5">Pentatricopeptide repeat-containing protein</fullName>
    </recommendedName>
</protein>
<dbReference type="EMBL" id="JAAALK010000289">
    <property type="protein sequence ID" value="KAG8049418.1"/>
    <property type="molecule type" value="Genomic_DNA"/>
</dbReference>
<comment type="caution">
    <text evidence="3">The sequence shown here is derived from an EMBL/GenBank/DDBJ whole genome shotgun (WGS) entry which is preliminary data.</text>
</comment>
<dbReference type="PANTHER" id="PTHR46128">
    <property type="entry name" value="MITOCHONDRIAL GROUP I INTRON SPLICING FACTOR CCM1"/>
    <property type="match status" value="1"/>
</dbReference>
<feature type="repeat" description="PPR" evidence="2">
    <location>
        <begin position="379"/>
        <end position="413"/>
    </location>
</feature>
<reference evidence="3" key="2">
    <citation type="submission" date="2021-02" db="EMBL/GenBank/DDBJ databases">
        <authorList>
            <person name="Kimball J.A."/>
            <person name="Haas M.W."/>
            <person name="Macchietto M."/>
            <person name="Kono T."/>
            <person name="Duquette J."/>
            <person name="Shao M."/>
        </authorList>
    </citation>
    <scope>NUCLEOTIDE SEQUENCE</scope>
    <source>
        <tissue evidence="3">Fresh leaf tissue</tissue>
    </source>
</reference>
<dbReference type="NCBIfam" id="TIGR00756">
    <property type="entry name" value="PPR"/>
    <property type="match status" value="12"/>
</dbReference>
<evidence type="ECO:0008006" key="5">
    <source>
        <dbReference type="Google" id="ProtNLM"/>
    </source>
</evidence>
<feature type="repeat" description="PPR" evidence="2">
    <location>
        <begin position="567"/>
        <end position="601"/>
    </location>
</feature>
<proteinExistence type="inferred from homology"/>
<feature type="repeat" description="PPR" evidence="2">
    <location>
        <begin position="449"/>
        <end position="483"/>
    </location>
</feature>
<accession>A0A8J5RQ86</accession>
<feature type="repeat" description="PPR" evidence="2">
    <location>
        <begin position="532"/>
        <end position="566"/>
    </location>
</feature>
<gene>
    <name evidence="3" type="ORF">GUJ93_ZPchr0009g70</name>
</gene>
<feature type="repeat" description="PPR" evidence="2">
    <location>
        <begin position="497"/>
        <end position="531"/>
    </location>
</feature>
<feature type="repeat" description="PPR" evidence="2">
    <location>
        <begin position="169"/>
        <end position="203"/>
    </location>
</feature>
<feature type="repeat" description="PPR" evidence="2">
    <location>
        <begin position="239"/>
        <end position="273"/>
    </location>
</feature>
<feature type="repeat" description="PPR" evidence="2">
    <location>
        <begin position="134"/>
        <end position="168"/>
    </location>
</feature>
<feature type="repeat" description="PPR" evidence="2">
    <location>
        <begin position="414"/>
        <end position="448"/>
    </location>
</feature>
<evidence type="ECO:0000256" key="2">
    <source>
        <dbReference type="PROSITE-ProRule" id="PRU00708"/>
    </source>
</evidence>
<feature type="repeat" description="PPR" evidence="2">
    <location>
        <begin position="309"/>
        <end position="343"/>
    </location>
</feature>
<dbReference type="Pfam" id="PF01535">
    <property type="entry name" value="PPR"/>
    <property type="match status" value="3"/>
</dbReference>
<dbReference type="PROSITE" id="PS51375">
    <property type="entry name" value="PPR"/>
    <property type="match status" value="14"/>
</dbReference>
<feature type="repeat" description="PPR" evidence="2">
    <location>
        <begin position="344"/>
        <end position="378"/>
    </location>
</feature>
<feature type="repeat" description="PPR" evidence="2">
    <location>
        <begin position="274"/>
        <end position="308"/>
    </location>
</feature>
<name>A0A8J5RQ86_ZIZPA</name>
<evidence type="ECO:0000256" key="1">
    <source>
        <dbReference type="ARBA" id="ARBA00007626"/>
    </source>
</evidence>
<dbReference type="InterPro" id="IPR002885">
    <property type="entry name" value="PPR_rpt"/>
</dbReference>